<dbReference type="PANTHER" id="PTHR43663:SF1">
    <property type="entry name" value="CHROMATE TRANSPORTER"/>
    <property type="match status" value="1"/>
</dbReference>
<name>A0A177ZTN7_9BACI</name>
<accession>A0A177ZTN7</accession>
<dbReference type="GO" id="GO:0015109">
    <property type="term" value="F:chromate transmembrane transporter activity"/>
    <property type="evidence" value="ECO:0007669"/>
    <property type="project" value="InterPro"/>
</dbReference>
<reference evidence="8 9" key="1">
    <citation type="submission" date="2015-05" db="EMBL/GenBank/DDBJ databases">
        <title>Comparison of genome.</title>
        <authorList>
            <person name="Zheng Z."/>
            <person name="Sun M."/>
        </authorList>
    </citation>
    <scope>NUCLEOTIDE SEQUENCE [LARGE SCALE GENOMIC DNA]</scope>
    <source>
        <strain evidence="8 9">G25-74</strain>
    </source>
</reference>
<evidence type="ECO:0000256" key="3">
    <source>
        <dbReference type="ARBA" id="ARBA00022475"/>
    </source>
</evidence>
<evidence type="ECO:0000256" key="1">
    <source>
        <dbReference type="ARBA" id="ARBA00004651"/>
    </source>
</evidence>
<comment type="similarity">
    <text evidence="2">Belongs to the chromate ion transporter (CHR) (TC 2.A.51) family.</text>
</comment>
<dbReference type="InterPro" id="IPR003370">
    <property type="entry name" value="Chromate_transpt"/>
</dbReference>
<dbReference type="PATRIC" id="fig|217031.6.peg.2324"/>
<comment type="subcellular location">
    <subcellularLocation>
        <location evidence="1">Cell membrane</location>
        <topology evidence="1">Multi-pass membrane protein</topology>
    </subcellularLocation>
</comment>
<dbReference type="OrthoDB" id="9027281at2"/>
<dbReference type="AlphaFoldDB" id="A0A177ZTN7"/>
<keyword evidence="3" id="KW-1003">Cell membrane</keyword>
<keyword evidence="4 7" id="KW-0812">Transmembrane</keyword>
<sequence>MILLELFLVFLVIGAVSFGGGYAMIPVIGTEVTSRGWMTTSEYTDIVALAGMTPGSIASNSATAVGYQVAGLPGALVSSIAITLPSVLIVLIIAMFFYKMNQNKWVQSAFYGLRPIVTSLIIYAAIDFAISNGVIGIQISWHMVTLFLIFVASLIALSYFKIHPIIVILFAGMIGSVVF</sequence>
<keyword evidence="5 7" id="KW-1133">Transmembrane helix</keyword>
<evidence type="ECO:0000256" key="5">
    <source>
        <dbReference type="ARBA" id="ARBA00022989"/>
    </source>
</evidence>
<keyword evidence="9" id="KW-1185">Reference proteome</keyword>
<evidence type="ECO:0000256" key="6">
    <source>
        <dbReference type="ARBA" id="ARBA00023136"/>
    </source>
</evidence>
<dbReference type="GO" id="GO:0005886">
    <property type="term" value="C:plasma membrane"/>
    <property type="evidence" value="ECO:0007669"/>
    <property type="project" value="UniProtKB-SubCell"/>
</dbReference>
<dbReference type="RefSeq" id="WP_057987267.1">
    <property type="nucleotide sequence ID" value="NZ_JAGGKH010000013.1"/>
</dbReference>
<protein>
    <submittedName>
        <fullName evidence="8">Chromate transporter</fullName>
    </submittedName>
</protein>
<dbReference type="InterPro" id="IPR052518">
    <property type="entry name" value="CHR_Transporter"/>
</dbReference>
<dbReference type="EMBL" id="LDJR01000046">
    <property type="protein sequence ID" value="OAK71246.1"/>
    <property type="molecule type" value="Genomic_DNA"/>
</dbReference>
<evidence type="ECO:0000256" key="7">
    <source>
        <dbReference type="SAM" id="Phobius"/>
    </source>
</evidence>
<feature type="transmembrane region" description="Helical" evidence="7">
    <location>
        <begin position="6"/>
        <end position="25"/>
    </location>
</feature>
<organism evidence="8 9">
    <name type="scientific">Lederbergia galactosidilytica</name>
    <dbReference type="NCBI Taxonomy" id="217031"/>
    <lineage>
        <taxon>Bacteria</taxon>
        <taxon>Bacillati</taxon>
        <taxon>Bacillota</taxon>
        <taxon>Bacilli</taxon>
        <taxon>Bacillales</taxon>
        <taxon>Bacillaceae</taxon>
        <taxon>Lederbergia</taxon>
    </lineage>
</organism>
<gene>
    <name evidence="8" type="ORF">ABB05_10900</name>
</gene>
<evidence type="ECO:0000313" key="9">
    <source>
        <dbReference type="Proteomes" id="UP000077881"/>
    </source>
</evidence>
<comment type="caution">
    <text evidence="8">The sequence shown here is derived from an EMBL/GenBank/DDBJ whole genome shotgun (WGS) entry which is preliminary data.</text>
</comment>
<dbReference type="Proteomes" id="UP000077881">
    <property type="component" value="Unassembled WGS sequence"/>
</dbReference>
<feature type="transmembrane region" description="Helical" evidence="7">
    <location>
        <begin position="76"/>
        <end position="98"/>
    </location>
</feature>
<dbReference type="STRING" id="217031.ABB05_10900"/>
<evidence type="ECO:0000313" key="8">
    <source>
        <dbReference type="EMBL" id="OAK71246.1"/>
    </source>
</evidence>
<dbReference type="PANTHER" id="PTHR43663">
    <property type="entry name" value="CHROMATE TRANSPORT PROTEIN-RELATED"/>
    <property type="match status" value="1"/>
</dbReference>
<dbReference type="Pfam" id="PF02417">
    <property type="entry name" value="Chromate_transp"/>
    <property type="match status" value="1"/>
</dbReference>
<feature type="transmembrane region" description="Helical" evidence="7">
    <location>
        <begin position="110"/>
        <end position="135"/>
    </location>
</feature>
<evidence type="ECO:0000256" key="2">
    <source>
        <dbReference type="ARBA" id="ARBA00005262"/>
    </source>
</evidence>
<evidence type="ECO:0000256" key="4">
    <source>
        <dbReference type="ARBA" id="ARBA00022692"/>
    </source>
</evidence>
<proteinExistence type="inferred from homology"/>
<keyword evidence="6 7" id="KW-0472">Membrane</keyword>